<protein>
    <submittedName>
        <fullName evidence="2">Uncharacterized protein</fullName>
    </submittedName>
</protein>
<evidence type="ECO:0000256" key="1">
    <source>
        <dbReference type="SAM" id="MobiDB-lite"/>
    </source>
</evidence>
<proteinExistence type="predicted"/>
<evidence type="ECO:0000313" key="2">
    <source>
        <dbReference type="EMBL" id="MDN3563296.1"/>
    </source>
</evidence>
<sequence>MIGAVPQVLHGIAADGRAVALPIEPAAPGDAVLDGVLLRDSLGSTMNQATAGGHGGGAKPTPATTAPRVIGIGGGGGGDDALADSFRGDIVQLVPSVVAARRAAG</sequence>
<accession>A0ABT8A112</accession>
<reference evidence="3" key="1">
    <citation type="journal article" date="2019" name="Int. J. Syst. Evol. Microbiol.">
        <title>The Global Catalogue of Microorganisms (GCM) 10K type strain sequencing project: providing services to taxonomists for standard genome sequencing and annotation.</title>
        <authorList>
            <consortium name="The Broad Institute Genomics Platform"/>
            <consortium name="The Broad Institute Genome Sequencing Center for Infectious Disease"/>
            <person name="Wu L."/>
            <person name="Ma J."/>
        </authorList>
    </citation>
    <scope>NUCLEOTIDE SEQUENCE [LARGE SCALE GENOMIC DNA]</scope>
    <source>
        <strain evidence="3">CECT 7131</strain>
    </source>
</reference>
<gene>
    <name evidence="2" type="ORF">QWZ14_02760</name>
</gene>
<name>A0ABT8A112_9PROT</name>
<dbReference type="EMBL" id="JAUFPN010000023">
    <property type="protein sequence ID" value="MDN3563296.1"/>
    <property type="molecule type" value="Genomic_DNA"/>
</dbReference>
<dbReference type="RefSeq" id="WP_290315038.1">
    <property type="nucleotide sequence ID" value="NZ_JAUFPN010000023.1"/>
</dbReference>
<keyword evidence="3" id="KW-1185">Reference proteome</keyword>
<comment type="caution">
    <text evidence="2">The sequence shown here is derived from an EMBL/GenBank/DDBJ whole genome shotgun (WGS) entry which is preliminary data.</text>
</comment>
<dbReference type="Proteomes" id="UP001529369">
    <property type="component" value="Unassembled WGS sequence"/>
</dbReference>
<organism evidence="2 3">
    <name type="scientific">Paeniroseomonas aquatica</name>
    <dbReference type="NCBI Taxonomy" id="373043"/>
    <lineage>
        <taxon>Bacteria</taxon>
        <taxon>Pseudomonadati</taxon>
        <taxon>Pseudomonadota</taxon>
        <taxon>Alphaproteobacteria</taxon>
        <taxon>Acetobacterales</taxon>
        <taxon>Acetobacteraceae</taxon>
        <taxon>Paeniroseomonas</taxon>
    </lineage>
</organism>
<feature type="region of interest" description="Disordered" evidence="1">
    <location>
        <begin position="45"/>
        <end position="72"/>
    </location>
</feature>
<evidence type="ECO:0000313" key="3">
    <source>
        <dbReference type="Proteomes" id="UP001529369"/>
    </source>
</evidence>